<comment type="subcellular location">
    <subcellularLocation>
        <location evidence="1">Nucleus</location>
    </subcellularLocation>
</comment>
<feature type="compositionally biased region" description="Basic residues" evidence="3">
    <location>
        <begin position="28"/>
        <end position="40"/>
    </location>
</feature>
<dbReference type="EMBL" id="VXIV02002687">
    <property type="protein sequence ID" value="KAF6023619.1"/>
    <property type="molecule type" value="Genomic_DNA"/>
</dbReference>
<comment type="caution">
    <text evidence="5">The sequence shown here is derived from an EMBL/GenBank/DDBJ whole genome shotgun (WGS) entry which is preliminary data.</text>
</comment>
<feature type="compositionally biased region" description="Polar residues" evidence="3">
    <location>
        <begin position="460"/>
        <end position="472"/>
    </location>
</feature>
<reference evidence="5" key="1">
    <citation type="submission" date="2020-06" db="EMBL/GenBank/DDBJ databases">
        <title>Draft genome of Bugula neritina, a colonial animal packing powerful symbionts and potential medicines.</title>
        <authorList>
            <person name="Rayko M."/>
        </authorList>
    </citation>
    <scope>NUCLEOTIDE SEQUENCE [LARGE SCALE GENOMIC DNA]</scope>
    <source>
        <strain evidence="5">Kwan_BN1</strain>
    </source>
</reference>
<dbReference type="InterPro" id="IPR019007">
    <property type="entry name" value="Wbp11/ELF5/Saf1_N"/>
</dbReference>
<dbReference type="AlphaFoldDB" id="A0A7J7JBI3"/>
<evidence type="ECO:0000256" key="1">
    <source>
        <dbReference type="ARBA" id="ARBA00004123"/>
    </source>
</evidence>
<keyword evidence="2" id="KW-0539">Nucleus</keyword>
<gene>
    <name evidence="5" type="ORF">EB796_018072</name>
</gene>
<sequence>MGKRSTTSTKSGKFMNPTDQARKEQRRKELKKNKKQRMAVRHAVLKGKDAQKIIQDLDEIDDMELNPSKPPPPLGEKVLKEKRRKLMETFERVLKLYEKEDTEYYAEFKEVYDQYLERRARKQMYYDEVKSAERVLVDEIPLPDLPLVTPVAPYDIPLPQPKSILKKAPAYTQDENKRKPPGPPPGPPPALSDSEEELEVDTTPLAEKHRSIRFQDEEGREPADGETEGKGLDEHTESTAKPTTPLQAAMLKMAAEKAAKVLEQSQQNANDEEVFAEHGNVGNVLNDRGAEMQTSAVEVEGAALPPAEITPGMVQPIIYRGPGGAPVVGLQLAPVAIRPPGLLPPGPPPGLPPALRVHRLPTDLPPRLVRPPMNIPPPGMRPGMQQSNILSAPPSIMKPPSSKPFNQPQQDSHATISAKPVIKHHIGDVTRFMPTSLKIKRDGQKKPVSKLGPSVPLSAPVSSTKSAPGTGQTKDDAYDSFMKEIEGIM</sequence>
<evidence type="ECO:0000256" key="3">
    <source>
        <dbReference type="SAM" id="MobiDB-lite"/>
    </source>
</evidence>
<feature type="compositionally biased region" description="Basic and acidic residues" evidence="3">
    <location>
        <begin position="206"/>
        <end position="238"/>
    </location>
</feature>
<feature type="compositionally biased region" description="Pro residues" evidence="3">
    <location>
        <begin position="181"/>
        <end position="190"/>
    </location>
</feature>
<protein>
    <submittedName>
        <fullName evidence="5">WBP11</fullName>
    </submittedName>
</protein>
<accession>A0A7J7JBI3</accession>
<dbReference type="PANTHER" id="PTHR13361:SF1">
    <property type="entry name" value="WW DOMAIN-BINDING PROTEIN 11"/>
    <property type="match status" value="1"/>
</dbReference>
<dbReference type="GO" id="GO:0005681">
    <property type="term" value="C:spliceosomal complex"/>
    <property type="evidence" value="ECO:0007669"/>
    <property type="project" value="TreeGrafter"/>
</dbReference>
<feature type="compositionally biased region" description="Polar residues" evidence="3">
    <location>
        <begin position="1"/>
        <end position="11"/>
    </location>
</feature>
<keyword evidence="6" id="KW-1185">Reference proteome</keyword>
<name>A0A7J7JBI3_BUGNE</name>
<evidence type="ECO:0000313" key="6">
    <source>
        <dbReference type="Proteomes" id="UP000593567"/>
    </source>
</evidence>
<dbReference type="PANTHER" id="PTHR13361">
    <property type="entry name" value="WW DOMAIN-BINDING PROTEIN 11"/>
    <property type="match status" value="1"/>
</dbReference>
<evidence type="ECO:0000313" key="5">
    <source>
        <dbReference type="EMBL" id="KAF6023619.1"/>
    </source>
</evidence>
<proteinExistence type="predicted"/>
<dbReference type="Proteomes" id="UP000593567">
    <property type="component" value="Unassembled WGS sequence"/>
</dbReference>
<feature type="domain" description="Wbp11/ELF5/Saf1 N-terminal" evidence="4">
    <location>
        <begin position="12"/>
        <end position="95"/>
    </location>
</feature>
<evidence type="ECO:0000259" key="4">
    <source>
        <dbReference type="Pfam" id="PF09429"/>
    </source>
</evidence>
<dbReference type="OrthoDB" id="10067323at2759"/>
<feature type="region of interest" description="Disordered" evidence="3">
    <location>
        <begin position="156"/>
        <end position="243"/>
    </location>
</feature>
<feature type="region of interest" description="Disordered" evidence="3">
    <location>
        <begin position="1"/>
        <end position="40"/>
    </location>
</feature>
<evidence type="ECO:0000256" key="2">
    <source>
        <dbReference type="ARBA" id="ARBA00023242"/>
    </source>
</evidence>
<dbReference type="GO" id="GO:0006396">
    <property type="term" value="P:RNA processing"/>
    <property type="evidence" value="ECO:0007669"/>
    <property type="project" value="InterPro"/>
</dbReference>
<feature type="region of interest" description="Disordered" evidence="3">
    <location>
        <begin position="435"/>
        <end position="479"/>
    </location>
</feature>
<dbReference type="Pfam" id="PF09429">
    <property type="entry name" value="Wbp11"/>
    <property type="match status" value="1"/>
</dbReference>
<organism evidence="5 6">
    <name type="scientific">Bugula neritina</name>
    <name type="common">Brown bryozoan</name>
    <name type="synonym">Sertularia neritina</name>
    <dbReference type="NCBI Taxonomy" id="10212"/>
    <lineage>
        <taxon>Eukaryota</taxon>
        <taxon>Metazoa</taxon>
        <taxon>Spiralia</taxon>
        <taxon>Lophotrochozoa</taxon>
        <taxon>Bryozoa</taxon>
        <taxon>Gymnolaemata</taxon>
        <taxon>Cheilostomatida</taxon>
        <taxon>Flustrina</taxon>
        <taxon>Buguloidea</taxon>
        <taxon>Bugulidae</taxon>
        <taxon>Bugula</taxon>
    </lineage>
</organism>